<dbReference type="Proteomes" id="UP000549882">
    <property type="component" value="Unassembled WGS sequence"/>
</dbReference>
<dbReference type="EMBL" id="JACHBI010000003">
    <property type="protein sequence ID" value="MBB5573288.1"/>
    <property type="molecule type" value="Genomic_DNA"/>
</dbReference>
<dbReference type="Pfam" id="PF08670">
    <property type="entry name" value="MEKHLA"/>
    <property type="match status" value="1"/>
</dbReference>
<dbReference type="Gene3D" id="3.30.450.20">
    <property type="entry name" value="PAS domain"/>
    <property type="match status" value="1"/>
</dbReference>
<accession>A0A7W9D0M0</accession>
<dbReference type="SUPFAM" id="SSF55785">
    <property type="entry name" value="PYP-like sensor domain (PAS domain)"/>
    <property type="match status" value="1"/>
</dbReference>
<sequence>MVSRTSGLKKSRMCSTGKISMAVSPEHNAADLSVDPEFFDLLTGSYARIVGAPLIGEGLGPSWLYNEAPFVVVAHNTDADPRFIYANKAGQACFEYPWDEFITLPSRLSAELPNRAERQQLLDAVTRDGFISGYRGLRITKSGRRFWMEDGIVWQLIDREGNRRGQAATFSKWKNV</sequence>
<name>A0A7W9D0M0_9HYPH</name>
<keyword evidence="3" id="KW-1185">Reference proteome</keyword>
<evidence type="ECO:0000259" key="1">
    <source>
        <dbReference type="Pfam" id="PF08670"/>
    </source>
</evidence>
<comment type="caution">
    <text evidence="2">The sequence shown here is derived from an EMBL/GenBank/DDBJ whole genome shotgun (WGS) entry which is preliminary data.</text>
</comment>
<gene>
    <name evidence="2" type="ORF">GGD50_001901</name>
</gene>
<dbReference type="InterPro" id="IPR013978">
    <property type="entry name" value="MEKHLA"/>
</dbReference>
<proteinExistence type="predicted"/>
<feature type="domain" description="MEKHLA" evidence="1">
    <location>
        <begin position="38"/>
        <end position="174"/>
    </location>
</feature>
<evidence type="ECO:0000313" key="2">
    <source>
        <dbReference type="EMBL" id="MBB5573288.1"/>
    </source>
</evidence>
<organism evidence="2 3">
    <name type="scientific">Rhizobium paranaense</name>
    <dbReference type="NCBI Taxonomy" id="1650438"/>
    <lineage>
        <taxon>Bacteria</taxon>
        <taxon>Pseudomonadati</taxon>
        <taxon>Pseudomonadota</taxon>
        <taxon>Alphaproteobacteria</taxon>
        <taxon>Hyphomicrobiales</taxon>
        <taxon>Rhizobiaceae</taxon>
        <taxon>Rhizobium/Agrobacterium group</taxon>
        <taxon>Rhizobium</taxon>
    </lineage>
</organism>
<reference evidence="2 3" key="1">
    <citation type="submission" date="2020-08" db="EMBL/GenBank/DDBJ databases">
        <title>Genomic Encyclopedia of Type Strains, Phase IV (KMG-V): Genome sequencing to study the core and pangenomes of soil and plant-associated prokaryotes.</title>
        <authorList>
            <person name="Whitman W."/>
        </authorList>
    </citation>
    <scope>NUCLEOTIDE SEQUENCE [LARGE SCALE GENOMIC DNA]</scope>
    <source>
        <strain evidence="2 3">SEMIA 4064</strain>
    </source>
</reference>
<evidence type="ECO:0000313" key="3">
    <source>
        <dbReference type="Proteomes" id="UP000549882"/>
    </source>
</evidence>
<protein>
    <recommendedName>
        <fullName evidence="1">MEKHLA domain-containing protein</fullName>
    </recommendedName>
</protein>
<dbReference type="InterPro" id="IPR035965">
    <property type="entry name" value="PAS-like_dom_sf"/>
</dbReference>
<dbReference type="AlphaFoldDB" id="A0A7W9D0M0"/>